<dbReference type="SUPFAM" id="SSF46689">
    <property type="entry name" value="Homeodomain-like"/>
    <property type="match status" value="1"/>
</dbReference>
<dbReference type="InterPro" id="IPR009057">
    <property type="entry name" value="Homeodomain-like_sf"/>
</dbReference>
<dbReference type="Pfam" id="PF13358">
    <property type="entry name" value="DDE_3"/>
    <property type="match status" value="1"/>
</dbReference>
<reference evidence="2 3" key="1">
    <citation type="journal article" date="2019" name="Genome Biol. Evol.">
        <title>Day and night: Metabolic profiles and evolutionary relationships of six axenic non-marine cyanobacteria.</title>
        <authorList>
            <person name="Will S.E."/>
            <person name="Henke P."/>
            <person name="Boedeker C."/>
            <person name="Huang S."/>
            <person name="Brinkmann H."/>
            <person name="Rohde M."/>
            <person name="Jarek M."/>
            <person name="Friedl T."/>
            <person name="Seufert S."/>
            <person name="Schumacher M."/>
            <person name="Overmann J."/>
            <person name="Neumann-Schaal M."/>
            <person name="Petersen J."/>
        </authorList>
    </citation>
    <scope>NUCLEOTIDE SEQUENCE [LARGE SCALE GENOMIC DNA]</scope>
    <source>
        <strain evidence="2 3">SAG 39.79</strain>
    </source>
</reference>
<dbReference type="Gene3D" id="3.30.420.10">
    <property type="entry name" value="Ribonuclease H-like superfamily/Ribonuclease H"/>
    <property type="match status" value="1"/>
</dbReference>
<dbReference type="RefSeq" id="WP_106169541.1">
    <property type="nucleotide sequence ID" value="NZ_JAVKZF010000004.1"/>
</dbReference>
<dbReference type="InterPro" id="IPR012337">
    <property type="entry name" value="RNaseH-like_sf"/>
</dbReference>
<gene>
    <name evidence="2" type="ORF">DSM107010_69520</name>
</gene>
<dbReference type="AlphaFoldDB" id="A0AB37U873"/>
<evidence type="ECO:0000259" key="1">
    <source>
        <dbReference type="Pfam" id="PF13358"/>
    </source>
</evidence>
<dbReference type="Pfam" id="PF13565">
    <property type="entry name" value="HTH_32"/>
    <property type="match status" value="1"/>
</dbReference>
<proteinExistence type="predicted"/>
<sequence length="356" mass="41381">MSGRVKLNIAESPETLKTLLKQQKTATGKERVQALYLLKTKQVETVQHLAVVLGRNRVTVQRWLSRYRQGGLNYLLEVGKSTGRTPLIPSEVVERLKQELLEPEGFSSYEEVRLWLAAELGVQVKYDVVHNLVHDKLKADLKVARPKSSEQEPGVVESFKKELPQKLLSVIEEAEKQSKKFKSVRYWCEDETRLGWKTVQRRKLTSRGVKPIGTLQFRREKYYMYGVVEPLTGENFFRELSHLDTECFPEFLNEFSETYPEELQIIQLDNGSFHTTPKLKAPENIILLFQPAHCPELNPIERLWEHLKGFLSWEIFNNLNSLKAKIRRILNSFSEKILKDLTGWRYILTSLEVANI</sequence>
<accession>A0AB37U873</accession>
<evidence type="ECO:0000313" key="2">
    <source>
        <dbReference type="EMBL" id="RUS98065.1"/>
    </source>
</evidence>
<name>A0AB37U873_9CYAN</name>
<dbReference type="EMBL" id="RSCK01000164">
    <property type="protein sequence ID" value="RUS98065.1"/>
    <property type="molecule type" value="Genomic_DNA"/>
</dbReference>
<dbReference type="Proteomes" id="UP000282574">
    <property type="component" value="Unassembled WGS sequence"/>
</dbReference>
<keyword evidence="3" id="KW-1185">Reference proteome</keyword>
<dbReference type="InterPro" id="IPR036397">
    <property type="entry name" value="RNaseH_sf"/>
</dbReference>
<organism evidence="2 3">
    <name type="scientific">Chroococcidiopsis cubana SAG 39.79</name>
    <dbReference type="NCBI Taxonomy" id="388085"/>
    <lineage>
        <taxon>Bacteria</taxon>
        <taxon>Bacillati</taxon>
        <taxon>Cyanobacteriota</taxon>
        <taxon>Cyanophyceae</taxon>
        <taxon>Chroococcidiopsidales</taxon>
        <taxon>Chroococcidiopsidaceae</taxon>
        <taxon>Chroococcidiopsis</taxon>
    </lineage>
</organism>
<dbReference type="GO" id="GO:0003676">
    <property type="term" value="F:nucleic acid binding"/>
    <property type="evidence" value="ECO:0007669"/>
    <property type="project" value="InterPro"/>
</dbReference>
<comment type="caution">
    <text evidence="2">The sequence shown here is derived from an EMBL/GenBank/DDBJ whole genome shotgun (WGS) entry which is preliminary data.</text>
</comment>
<dbReference type="NCBIfam" id="NF033545">
    <property type="entry name" value="transpos_IS630"/>
    <property type="match status" value="1"/>
</dbReference>
<evidence type="ECO:0000313" key="3">
    <source>
        <dbReference type="Proteomes" id="UP000282574"/>
    </source>
</evidence>
<dbReference type="SUPFAM" id="SSF53098">
    <property type="entry name" value="Ribonuclease H-like"/>
    <property type="match status" value="1"/>
</dbReference>
<protein>
    <recommendedName>
        <fullName evidence="1">Tc1-like transposase DDE domain-containing protein</fullName>
    </recommendedName>
</protein>
<dbReference type="InterPro" id="IPR047655">
    <property type="entry name" value="Transpos_IS630-like"/>
</dbReference>
<feature type="domain" description="Tc1-like transposase DDE" evidence="1">
    <location>
        <begin position="186"/>
        <end position="317"/>
    </location>
</feature>
<dbReference type="InterPro" id="IPR038717">
    <property type="entry name" value="Tc1-like_DDE_dom"/>
</dbReference>